<reference evidence="6 7" key="1">
    <citation type="submission" date="2019-04" db="EMBL/GenBank/DDBJ databases">
        <title>Microbes associate with the intestines of laboratory mice.</title>
        <authorList>
            <person name="Navarre W."/>
            <person name="Wong E."/>
            <person name="Huang K."/>
            <person name="Tropini C."/>
            <person name="Ng K."/>
            <person name="Yu B."/>
        </authorList>
    </citation>
    <scope>NUCLEOTIDE SEQUENCE [LARGE SCALE GENOMIC DNA]</scope>
    <source>
        <strain evidence="6 7">NM61_E11</strain>
    </source>
</reference>
<evidence type="ECO:0000313" key="6">
    <source>
        <dbReference type="EMBL" id="TGY16915.1"/>
    </source>
</evidence>
<keyword evidence="6" id="KW-0540">Nuclease</keyword>
<keyword evidence="6" id="KW-0255">Endonuclease</keyword>
<evidence type="ECO:0000313" key="7">
    <source>
        <dbReference type="Proteomes" id="UP000309117"/>
    </source>
</evidence>
<gene>
    <name evidence="6" type="ORF">E5351_02695</name>
</gene>
<dbReference type="InterPro" id="IPR000055">
    <property type="entry name" value="Restrct_endonuc_typeI_TRD"/>
</dbReference>
<dbReference type="Gene3D" id="3.90.220.20">
    <property type="entry name" value="DNA methylase specificity domains"/>
    <property type="match status" value="2"/>
</dbReference>
<dbReference type="SUPFAM" id="SSF116734">
    <property type="entry name" value="DNA methylase specificity domain"/>
    <property type="match status" value="2"/>
</dbReference>
<keyword evidence="3" id="KW-0238">DNA-binding</keyword>
<dbReference type="RefSeq" id="WP_135960336.1">
    <property type="nucleotide sequence ID" value="NZ_CAJSZJ010000004.1"/>
</dbReference>
<name>A0A4S2BRP6_9LACO</name>
<proteinExistence type="inferred from homology"/>
<dbReference type="GO" id="GO:0004519">
    <property type="term" value="F:endonuclease activity"/>
    <property type="evidence" value="ECO:0007669"/>
    <property type="project" value="UniProtKB-KW"/>
</dbReference>
<dbReference type="GO" id="GO:0003677">
    <property type="term" value="F:DNA binding"/>
    <property type="evidence" value="ECO:0007669"/>
    <property type="project" value="UniProtKB-KW"/>
</dbReference>
<dbReference type="PANTHER" id="PTHR43140:SF1">
    <property type="entry name" value="TYPE I RESTRICTION ENZYME ECOKI SPECIFICITY SUBUNIT"/>
    <property type="match status" value="1"/>
</dbReference>
<dbReference type="AlphaFoldDB" id="A0A4S2BRP6"/>
<feature type="domain" description="Type I restriction modification DNA specificity" evidence="5">
    <location>
        <begin position="75"/>
        <end position="242"/>
    </location>
</feature>
<evidence type="ECO:0000259" key="5">
    <source>
        <dbReference type="Pfam" id="PF01420"/>
    </source>
</evidence>
<dbReference type="Proteomes" id="UP000309117">
    <property type="component" value="Unassembled WGS sequence"/>
</dbReference>
<comment type="caution">
    <text evidence="6">The sequence shown here is derived from an EMBL/GenBank/DDBJ whole genome shotgun (WGS) entry which is preliminary data.</text>
</comment>
<keyword evidence="6" id="KW-0378">Hydrolase</keyword>
<evidence type="ECO:0000256" key="1">
    <source>
        <dbReference type="ARBA" id="ARBA00010923"/>
    </source>
</evidence>
<dbReference type="PANTHER" id="PTHR43140">
    <property type="entry name" value="TYPE-1 RESTRICTION ENZYME ECOKI SPECIFICITY PROTEIN"/>
    <property type="match status" value="1"/>
</dbReference>
<sequence length="489" mass="55171">MKTNSLDFDAQALREKILDLAMRGKLVKQDPNDEPASVLLEKIKAEKAELVKEKKIKKSKSLPEITDDEKPFDIPDSWEWVRLGEIGSIISGGTPKKSEKSYWDKANIPWITPASMAATQNEIVYKNDDLKFINKNGLEHSSAHLISANSIVVSSRAPIGYVNIVPFDYTTNQGCKSIAPYTYIENKYIYFVIKFTTPDMYKRASGTTFKEISGTRFGETVIPLPPLEEQSRIAAKIAQLFALLRKVESSNQQYAKLQTLLKSKVLDLAMRGKLVKQDPNDEPACVLLEKIKAEKAELVKEKKIKKSKPLPEITDEEKPFDIPDSWEWVRFDDILDVRDGTHDTPKYVANGVPLITSKNINSGKLDFTNINFISENDFQAINARSKVDKGDIIFAMIGTIGNPVLVDTDRKFGIKNVALLKHFTSELNMYFVLDYLLVLQVMWNSTASGGVQKFVSLRKIRKSIIPLPPLAEQNQIVRKIDKISKMLGE</sequence>
<protein>
    <submittedName>
        <fullName evidence="6">Restriction endonuclease subunit S</fullName>
    </submittedName>
</protein>
<dbReference type="InterPro" id="IPR044946">
    <property type="entry name" value="Restrct_endonuc_typeI_TRD_sf"/>
</dbReference>
<accession>A0A4S2BRP6</accession>
<organism evidence="6 7">
    <name type="scientific">Lactobacillus intestinalis</name>
    <dbReference type="NCBI Taxonomy" id="151781"/>
    <lineage>
        <taxon>Bacteria</taxon>
        <taxon>Bacillati</taxon>
        <taxon>Bacillota</taxon>
        <taxon>Bacilli</taxon>
        <taxon>Lactobacillales</taxon>
        <taxon>Lactobacillaceae</taxon>
        <taxon>Lactobacillus</taxon>
    </lineage>
</organism>
<evidence type="ECO:0000256" key="2">
    <source>
        <dbReference type="ARBA" id="ARBA00022747"/>
    </source>
</evidence>
<dbReference type="GO" id="GO:0009307">
    <property type="term" value="P:DNA restriction-modification system"/>
    <property type="evidence" value="ECO:0007669"/>
    <property type="project" value="UniProtKB-KW"/>
</dbReference>
<dbReference type="CDD" id="cd17246">
    <property type="entry name" value="RMtype1_S_SonII-TRD2-CR2_like"/>
    <property type="match status" value="1"/>
</dbReference>
<dbReference type="InterPro" id="IPR051212">
    <property type="entry name" value="Type-I_RE_S_subunit"/>
</dbReference>
<dbReference type="EMBL" id="SRYV01000003">
    <property type="protein sequence ID" value="TGY16915.1"/>
    <property type="molecule type" value="Genomic_DNA"/>
</dbReference>
<comment type="similarity">
    <text evidence="1">Belongs to the type-I restriction system S methylase family.</text>
</comment>
<comment type="subunit">
    <text evidence="4">The methyltransferase is composed of M and S polypeptides.</text>
</comment>
<dbReference type="Pfam" id="PF01420">
    <property type="entry name" value="Methylase_S"/>
    <property type="match status" value="2"/>
</dbReference>
<keyword evidence="2" id="KW-0680">Restriction system</keyword>
<feature type="domain" description="Type I restriction modification DNA specificity" evidence="5">
    <location>
        <begin position="323"/>
        <end position="485"/>
    </location>
</feature>
<evidence type="ECO:0000256" key="3">
    <source>
        <dbReference type="ARBA" id="ARBA00023125"/>
    </source>
</evidence>
<evidence type="ECO:0000256" key="4">
    <source>
        <dbReference type="ARBA" id="ARBA00038652"/>
    </source>
</evidence>